<evidence type="ECO:0000256" key="1">
    <source>
        <dbReference type="SAM" id="SignalP"/>
    </source>
</evidence>
<sequence length="45" mass="4530">MKKIVFLLLIVGSTVLLSSCGCCGTSSCGGCGSYTVACCGSNGWY</sequence>
<keyword evidence="1" id="KW-0732">Signal</keyword>
<name>A0ABY8AUZ5_9GAMM</name>
<organism evidence="2 3">
    <name type="scientific">Legionella cardiaca</name>
    <dbReference type="NCBI Taxonomy" id="1071983"/>
    <lineage>
        <taxon>Bacteria</taxon>
        <taxon>Pseudomonadati</taxon>
        <taxon>Pseudomonadota</taxon>
        <taxon>Gammaproteobacteria</taxon>
        <taxon>Legionellales</taxon>
        <taxon>Legionellaceae</taxon>
        <taxon>Legionella</taxon>
    </lineage>
</organism>
<reference evidence="2 3" key="1">
    <citation type="submission" date="2023-02" db="EMBL/GenBank/DDBJ databases">
        <title>Genome Sequence of L. cardiaca H63T.</title>
        <authorList>
            <person name="Lopez A.E."/>
            <person name="Cianciotto N.P."/>
        </authorList>
    </citation>
    <scope>NUCLEOTIDE SEQUENCE [LARGE SCALE GENOMIC DNA]</scope>
    <source>
        <strain evidence="2 3">H63</strain>
    </source>
</reference>
<accession>A0ABY8AUZ5</accession>
<protein>
    <submittedName>
        <fullName evidence="2">Uncharacterized protein</fullName>
    </submittedName>
</protein>
<feature type="chain" id="PRO_5046998596" evidence="1">
    <location>
        <begin position="19"/>
        <end position="45"/>
    </location>
</feature>
<dbReference type="EMBL" id="CP119078">
    <property type="protein sequence ID" value="WED44510.1"/>
    <property type="molecule type" value="Genomic_DNA"/>
</dbReference>
<evidence type="ECO:0000313" key="2">
    <source>
        <dbReference type="EMBL" id="WED44510.1"/>
    </source>
</evidence>
<dbReference type="RefSeq" id="WP_275090330.1">
    <property type="nucleotide sequence ID" value="NZ_CP119078.1"/>
</dbReference>
<keyword evidence="3" id="KW-1185">Reference proteome</keyword>
<gene>
    <name evidence="2" type="ORF">PXX05_06915</name>
</gene>
<proteinExistence type="predicted"/>
<feature type="signal peptide" evidence="1">
    <location>
        <begin position="1"/>
        <end position="18"/>
    </location>
</feature>
<dbReference type="PROSITE" id="PS51257">
    <property type="entry name" value="PROKAR_LIPOPROTEIN"/>
    <property type="match status" value="1"/>
</dbReference>
<evidence type="ECO:0000313" key="3">
    <source>
        <dbReference type="Proteomes" id="UP001222087"/>
    </source>
</evidence>
<dbReference type="Proteomes" id="UP001222087">
    <property type="component" value="Chromosome"/>
</dbReference>